<evidence type="ECO:0000256" key="1">
    <source>
        <dbReference type="ARBA" id="ARBA00023239"/>
    </source>
</evidence>
<dbReference type="GO" id="GO:0010333">
    <property type="term" value="F:terpene synthase activity"/>
    <property type="evidence" value="ECO:0007669"/>
    <property type="project" value="InterPro"/>
</dbReference>
<comment type="similarity">
    <text evidence="2">Belongs to the terpene synthase family.</text>
</comment>
<dbReference type="EC" id="4.2.3.-" evidence="2"/>
<comment type="cofactor">
    <cofactor evidence="2">
        <name>Mg(2+)</name>
        <dbReference type="ChEBI" id="CHEBI:18420"/>
    </cofactor>
</comment>
<dbReference type="PANTHER" id="PTHR35201:SF4">
    <property type="entry name" value="BETA-PINACENE SYNTHASE-RELATED"/>
    <property type="match status" value="1"/>
</dbReference>
<evidence type="ECO:0000313" key="3">
    <source>
        <dbReference type="EMBL" id="SNS13503.1"/>
    </source>
</evidence>
<dbReference type="AlphaFoldDB" id="A0A239C2A3"/>
<dbReference type="InterPro" id="IPR034686">
    <property type="entry name" value="Terpene_cyclase-like_2"/>
</dbReference>
<dbReference type="Gene3D" id="1.10.600.10">
    <property type="entry name" value="Farnesyl Diphosphate Synthase"/>
    <property type="match status" value="1"/>
</dbReference>
<dbReference type="Proteomes" id="UP000198415">
    <property type="component" value="Unassembled WGS sequence"/>
</dbReference>
<accession>A0A239C2A3</accession>
<dbReference type="OrthoDB" id="2989600at2"/>
<sequence length="335" mass="37628">MPWPLRGNPHVFAARDSAIRWMTEFGLLRDDRSIEDFADWRLAEVGGFFFPDADARQCALAAQMMGWSFLPFDDQLDGPLGRDPLRVARICTALIGIVHGEARGDATDSPTVRAFADLWGRMVQGASVTLLRRLRHHWAAYFSSQVTEAIDRVDGFRYADLDDYFRLRVASTCAFGRNDLGELWGGTEVPAVLWHHPLLEQMRHLAADLVALRNDSMSTTHEDVSGLHNAIFIIERERACDRERAVAVASRLAQAKVDRLIALEHHSVPRLLRRLDGAGQQAVLGYADILHHWIRGDYEWERLSGRHKQHRVLPEWATTLLAGTHGRAAGAGGSM</sequence>
<keyword evidence="4" id="KW-1185">Reference proteome</keyword>
<dbReference type="SFLD" id="SFLDG01020">
    <property type="entry name" value="Terpene_Cyclase_Like_2"/>
    <property type="match status" value="1"/>
</dbReference>
<dbReference type="EMBL" id="FZNR01000010">
    <property type="protein sequence ID" value="SNS13503.1"/>
    <property type="molecule type" value="Genomic_DNA"/>
</dbReference>
<evidence type="ECO:0000313" key="4">
    <source>
        <dbReference type="Proteomes" id="UP000198415"/>
    </source>
</evidence>
<dbReference type="InterPro" id="IPR008949">
    <property type="entry name" value="Isoprenoid_synthase_dom_sf"/>
</dbReference>
<protein>
    <recommendedName>
        <fullName evidence="2">Terpene synthase</fullName>
        <ecNumber evidence="2">4.2.3.-</ecNumber>
    </recommendedName>
</protein>
<dbReference type="RefSeq" id="WP_143232543.1">
    <property type="nucleotide sequence ID" value="NZ_BOMU01000062.1"/>
</dbReference>
<keyword evidence="1 2" id="KW-0456">Lyase</keyword>
<dbReference type="GO" id="GO:0046872">
    <property type="term" value="F:metal ion binding"/>
    <property type="evidence" value="ECO:0007669"/>
    <property type="project" value="UniProtKB-KW"/>
</dbReference>
<name>A0A239C2A3_9ACTN</name>
<organism evidence="3 4">
    <name type="scientific">Actinoplanes regularis</name>
    <dbReference type="NCBI Taxonomy" id="52697"/>
    <lineage>
        <taxon>Bacteria</taxon>
        <taxon>Bacillati</taxon>
        <taxon>Actinomycetota</taxon>
        <taxon>Actinomycetes</taxon>
        <taxon>Micromonosporales</taxon>
        <taxon>Micromonosporaceae</taxon>
        <taxon>Actinoplanes</taxon>
    </lineage>
</organism>
<keyword evidence="2" id="KW-0479">Metal-binding</keyword>
<proteinExistence type="inferred from homology"/>
<dbReference type="SFLD" id="SFLDS00005">
    <property type="entry name" value="Isoprenoid_Synthase_Type_I"/>
    <property type="match status" value="1"/>
</dbReference>
<gene>
    <name evidence="3" type="ORF">SAMN06264365_110230</name>
</gene>
<dbReference type="Pfam" id="PF19086">
    <property type="entry name" value="Terpene_syn_C_2"/>
    <property type="match status" value="1"/>
</dbReference>
<reference evidence="3 4" key="1">
    <citation type="submission" date="2017-06" db="EMBL/GenBank/DDBJ databases">
        <authorList>
            <person name="Kim H.J."/>
            <person name="Triplett B.A."/>
        </authorList>
    </citation>
    <scope>NUCLEOTIDE SEQUENCE [LARGE SCALE GENOMIC DNA]</scope>
    <source>
        <strain evidence="3 4">DSM 43151</strain>
    </source>
</reference>
<evidence type="ECO:0000256" key="2">
    <source>
        <dbReference type="RuleBase" id="RU366034"/>
    </source>
</evidence>
<dbReference type="SUPFAM" id="SSF48576">
    <property type="entry name" value="Terpenoid synthases"/>
    <property type="match status" value="1"/>
</dbReference>
<dbReference type="PANTHER" id="PTHR35201">
    <property type="entry name" value="TERPENE SYNTHASE"/>
    <property type="match status" value="1"/>
</dbReference>
<keyword evidence="2" id="KW-0460">Magnesium</keyword>